<dbReference type="InterPro" id="IPR033334">
    <property type="entry name" value="LNG1/2"/>
</dbReference>
<feature type="compositionally biased region" description="Basic and acidic residues" evidence="1">
    <location>
        <begin position="395"/>
        <end position="406"/>
    </location>
</feature>
<feature type="compositionally biased region" description="Basic and acidic residues" evidence="1">
    <location>
        <begin position="518"/>
        <end position="530"/>
    </location>
</feature>
<evidence type="ECO:0000313" key="5">
    <source>
        <dbReference type="Proteomes" id="UP000823749"/>
    </source>
</evidence>
<dbReference type="EMBL" id="JACTNZ010000013">
    <property type="protein sequence ID" value="KAG5514513.1"/>
    <property type="molecule type" value="Genomic_DNA"/>
</dbReference>
<feature type="domain" description="DUF4378" evidence="2">
    <location>
        <begin position="618"/>
        <end position="759"/>
    </location>
</feature>
<feature type="compositionally biased region" description="Basic and acidic residues" evidence="1">
    <location>
        <begin position="438"/>
        <end position="450"/>
    </location>
</feature>
<feature type="domain" description="DUF3741" evidence="3">
    <location>
        <begin position="159"/>
        <end position="179"/>
    </location>
</feature>
<evidence type="ECO:0000313" key="4">
    <source>
        <dbReference type="EMBL" id="KAG5514513.1"/>
    </source>
</evidence>
<keyword evidence="5" id="KW-1185">Reference proteome</keyword>
<dbReference type="AlphaFoldDB" id="A0AAV6HKZ8"/>
<protein>
    <recommendedName>
        <fullName evidence="6">DUF4378 domain-containing protein</fullName>
    </recommendedName>
</protein>
<dbReference type="Proteomes" id="UP000823749">
    <property type="component" value="Chromosome 13"/>
</dbReference>
<dbReference type="Pfam" id="PF14309">
    <property type="entry name" value="DUF4378"/>
    <property type="match status" value="1"/>
</dbReference>
<feature type="compositionally biased region" description="Low complexity" evidence="1">
    <location>
        <begin position="504"/>
        <end position="517"/>
    </location>
</feature>
<evidence type="ECO:0008006" key="6">
    <source>
        <dbReference type="Google" id="ProtNLM"/>
    </source>
</evidence>
<accession>A0AAV6HKZ8</accession>
<gene>
    <name evidence="4" type="ORF">RHGRI_035804</name>
</gene>
<proteinExistence type="predicted"/>
<dbReference type="InterPro" id="IPR032795">
    <property type="entry name" value="DUF3741-assoc"/>
</dbReference>
<feature type="region of interest" description="Disordered" evidence="1">
    <location>
        <begin position="501"/>
        <end position="530"/>
    </location>
</feature>
<reference evidence="4 5" key="1">
    <citation type="submission" date="2020-08" db="EMBL/GenBank/DDBJ databases">
        <title>Plant Genome Project.</title>
        <authorList>
            <person name="Zhang R.-G."/>
        </authorList>
    </citation>
    <scope>NUCLEOTIDE SEQUENCE [LARGE SCALE GENOMIC DNA]</scope>
    <source>
        <strain evidence="4">WSP0</strain>
        <tissue evidence="4">Leaf</tissue>
    </source>
</reference>
<evidence type="ECO:0000256" key="1">
    <source>
        <dbReference type="SAM" id="MobiDB-lite"/>
    </source>
</evidence>
<feature type="region of interest" description="Disordered" evidence="1">
    <location>
        <begin position="39"/>
        <end position="92"/>
    </location>
</feature>
<feature type="compositionally biased region" description="Polar residues" evidence="1">
    <location>
        <begin position="368"/>
        <end position="387"/>
    </location>
</feature>
<evidence type="ECO:0000259" key="3">
    <source>
        <dbReference type="Pfam" id="PF14383"/>
    </source>
</evidence>
<sequence>MTTGIIHDQNLEKHIEKQMGCMAGFFQIFDRHHLLTGKRLNSTKRLPPPPAGDSTPEMPREAEKPQQTRPMTSPSPDRLEFSPPTDYRSPADIPATFPLPLPLFECKDGVKSSWKFSKEAPRLSLDSRASVDGKGKIRINPAVLNNVVATADGCGGDDKRRSPSVIAKLMGLDQLPNNSTPHEPIHNAELRRSASESRVSRDYRFTECSNNNFHMKQQNQFHSRDNAARENTAAAAAALNGRPPDPMSSEQTKPLYRGVWKSSHQQHRKSFFDSADFFPEPKQTVCVYGDVEKRLKMRGIDEASKDLETLKQILEAMQLKGLLHSKKVSEQQISQRNIVYDRSCFNSDDQSPIVIMRPSRSPAPYKSFPNNSPNRAGASRNPNNSGDNLPPSMSPRRERQSVEARSRNSSSPTRRESNNARSPCSSPARRRALSSVETQRKGNEPAEQRRAPPVHSPRPSPKRNRSDQAVITARLPRNNNRRSTDEIASKEEKICSVLVEDTESSSFSESNVSTSSHTDTERLKMGERRGGRSLLERCDKLVNSILEMTATELQPSPVSVLDSSFYKDEEEEESSPSPVLKRTIDFKDQSGEFEEEIWSPAISPLRSKHEDESEEDCDFVYISDILRAFNYLPDDSDVFLLLEKQQYFKGKDTSKASRLQRRLIFDTITEILNRNIQLPPWIVISRSSIERPSLHQIWSEFQRIRERDTAAEDLFDVICGVLRKDLAGDGDSGWGDCPVEMSETVLDIERLIFKDLVGETIRDLAVCAGHSRVPIAACRKLVL</sequence>
<comment type="caution">
    <text evidence="4">The sequence shown here is derived from an EMBL/GenBank/DDBJ whole genome shotgun (WGS) entry which is preliminary data.</text>
</comment>
<dbReference type="PANTHER" id="PTHR31680">
    <property type="entry name" value="LONGIFOLIA PROTEIN"/>
    <property type="match status" value="1"/>
</dbReference>
<dbReference type="InterPro" id="IPR025486">
    <property type="entry name" value="DUF4378"/>
</dbReference>
<name>A0AAV6HKZ8_9ERIC</name>
<organism evidence="4 5">
    <name type="scientific">Rhododendron griersonianum</name>
    <dbReference type="NCBI Taxonomy" id="479676"/>
    <lineage>
        <taxon>Eukaryota</taxon>
        <taxon>Viridiplantae</taxon>
        <taxon>Streptophyta</taxon>
        <taxon>Embryophyta</taxon>
        <taxon>Tracheophyta</taxon>
        <taxon>Spermatophyta</taxon>
        <taxon>Magnoliopsida</taxon>
        <taxon>eudicotyledons</taxon>
        <taxon>Gunneridae</taxon>
        <taxon>Pentapetalae</taxon>
        <taxon>asterids</taxon>
        <taxon>Ericales</taxon>
        <taxon>Ericaceae</taxon>
        <taxon>Ericoideae</taxon>
        <taxon>Rhodoreae</taxon>
        <taxon>Rhododendron</taxon>
    </lineage>
</organism>
<dbReference type="Pfam" id="PF14383">
    <property type="entry name" value="VARLMGL"/>
    <property type="match status" value="1"/>
</dbReference>
<feature type="region of interest" description="Disordered" evidence="1">
    <location>
        <begin position="349"/>
        <end position="488"/>
    </location>
</feature>
<evidence type="ECO:0000259" key="2">
    <source>
        <dbReference type="Pfam" id="PF14309"/>
    </source>
</evidence>
<dbReference type="PANTHER" id="PTHR31680:SF12">
    <property type="entry name" value="OS11G0587300 PROTEIN"/>
    <property type="match status" value="1"/>
</dbReference>
<dbReference type="GO" id="GO:0051513">
    <property type="term" value="P:regulation of monopolar cell growth"/>
    <property type="evidence" value="ECO:0007669"/>
    <property type="project" value="InterPro"/>
</dbReference>